<dbReference type="AlphaFoldDB" id="A0A0F8ZAY7"/>
<evidence type="ECO:0000313" key="1">
    <source>
        <dbReference type="EMBL" id="KKK90888.1"/>
    </source>
</evidence>
<protein>
    <submittedName>
        <fullName evidence="1">Uncharacterized protein</fullName>
    </submittedName>
</protein>
<accession>A0A0F8ZAY7</accession>
<gene>
    <name evidence="1" type="ORF">LCGC14_2718450</name>
</gene>
<comment type="caution">
    <text evidence="1">The sequence shown here is derived from an EMBL/GenBank/DDBJ whole genome shotgun (WGS) entry which is preliminary data.</text>
</comment>
<sequence>MMIPSTTHDWALAPFKMWSDRIPDDIDPKLAERIARGSSGEFSMGTVAKGMSVGRRAGKTLAFGQLYGTPGEDVK</sequence>
<reference evidence="1" key="1">
    <citation type="journal article" date="2015" name="Nature">
        <title>Complex archaea that bridge the gap between prokaryotes and eukaryotes.</title>
        <authorList>
            <person name="Spang A."/>
            <person name="Saw J.H."/>
            <person name="Jorgensen S.L."/>
            <person name="Zaremba-Niedzwiedzka K."/>
            <person name="Martijn J."/>
            <person name="Lind A.E."/>
            <person name="van Eijk R."/>
            <person name="Schleper C."/>
            <person name="Guy L."/>
            <person name="Ettema T.J."/>
        </authorList>
    </citation>
    <scope>NUCLEOTIDE SEQUENCE</scope>
</reference>
<organism evidence="1">
    <name type="scientific">marine sediment metagenome</name>
    <dbReference type="NCBI Taxonomy" id="412755"/>
    <lineage>
        <taxon>unclassified sequences</taxon>
        <taxon>metagenomes</taxon>
        <taxon>ecological metagenomes</taxon>
    </lineage>
</organism>
<dbReference type="EMBL" id="LAZR01048897">
    <property type="protein sequence ID" value="KKK90888.1"/>
    <property type="molecule type" value="Genomic_DNA"/>
</dbReference>
<proteinExistence type="predicted"/>
<name>A0A0F8ZAY7_9ZZZZ</name>
<feature type="non-terminal residue" evidence="1">
    <location>
        <position position="75"/>
    </location>
</feature>